<keyword evidence="4 8" id="KW-0812">Transmembrane</keyword>
<keyword evidence="7" id="KW-0325">Glycoprotein</keyword>
<dbReference type="PANTHER" id="PTHR20961:SF38">
    <property type="entry name" value="PROTEIN O-LINKED-MANNOSE BETA-1,4-N-ACETYLGLUCOSAMINYLTRANSFERASE 2"/>
    <property type="match status" value="1"/>
</dbReference>
<dbReference type="GO" id="GO:0016020">
    <property type="term" value="C:membrane"/>
    <property type="evidence" value="ECO:0007669"/>
    <property type="project" value="UniProtKB-SubCell"/>
</dbReference>
<evidence type="ECO:0000313" key="10">
    <source>
        <dbReference type="EMBL" id="ESP05688.1"/>
    </source>
</evidence>
<evidence type="ECO:0000256" key="2">
    <source>
        <dbReference type="ARBA" id="ARBA00022676"/>
    </source>
</evidence>
<dbReference type="Proteomes" id="UP000030746">
    <property type="component" value="Unassembled WGS sequence"/>
</dbReference>
<proteinExistence type="predicted"/>
<dbReference type="Pfam" id="PF04577">
    <property type="entry name" value="Glyco_transf_61"/>
    <property type="match status" value="1"/>
</dbReference>
<sequence length="393" mass="45391">MVRFKDVTSLVYHDVCISIIIILGLCHMTLSEKKWLESDISATRGHYPGMFCRITNVILSAKDQKIYYKNDKSNFQFKVDNECFLNKEMWSLTKSENTSSQCDEILDSGFFFPFYYFRGGSNYHHLHFDILMPLYNYLYFHKRNNKNTALFPGVETSRLQVVDWLTPAFDDETKYWNHVISVFRYEDLSYIPVNGDLVNSNKNICVKAAHFGLPKADHTNSSFLKSFVQFVKNKLNVTHERLSDQRVGLIKRSNRRRILNEELLIEKVREFVDAELVEFSGLTFQEQVNIVQQYSVLIGMNGAGLMNAIYLPPGSVTIQLVPYKAEVDHKKQAAIYSARGPYLEWHNEHEDKVSLSNPGSYSQADTEVDVEEFLALVKKALTLVNGDLIKEEL</sequence>
<keyword evidence="3" id="KW-0808">Transferase</keyword>
<dbReference type="GeneID" id="20247563"/>
<dbReference type="OMA" id="FHLHYDM"/>
<name>V4B589_LOTGI</name>
<evidence type="ECO:0000259" key="9">
    <source>
        <dbReference type="Pfam" id="PF04577"/>
    </source>
</evidence>
<dbReference type="InterPro" id="IPR049625">
    <property type="entry name" value="Glyco_transf_61_cat"/>
</dbReference>
<dbReference type="GO" id="GO:0016757">
    <property type="term" value="F:glycosyltransferase activity"/>
    <property type="evidence" value="ECO:0007669"/>
    <property type="project" value="UniProtKB-KW"/>
</dbReference>
<evidence type="ECO:0000256" key="6">
    <source>
        <dbReference type="ARBA" id="ARBA00023136"/>
    </source>
</evidence>
<dbReference type="EMBL" id="KB199650">
    <property type="protein sequence ID" value="ESP05688.1"/>
    <property type="molecule type" value="Genomic_DNA"/>
</dbReference>
<evidence type="ECO:0000313" key="11">
    <source>
        <dbReference type="Proteomes" id="UP000030746"/>
    </source>
</evidence>
<evidence type="ECO:0000256" key="5">
    <source>
        <dbReference type="ARBA" id="ARBA00022989"/>
    </source>
</evidence>
<reference evidence="10 11" key="1">
    <citation type="journal article" date="2013" name="Nature">
        <title>Insights into bilaterian evolution from three spiralian genomes.</title>
        <authorList>
            <person name="Simakov O."/>
            <person name="Marletaz F."/>
            <person name="Cho S.J."/>
            <person name="Edsinger-Gonzales E."/>
            <person name="Havlak P."/>
            <person name="Hellsten U."/>
            <person name="Kuo D.H."/>
            <person name="Larsson T."/>
            <person name="Lv J."/>
            <person name="Arendt D."/>
            <person name="Savage R."/>
            <person name="Osoegawa K."/>
            <person name="de Jong P."/>
            <person name="Grimwood J."/>
            <person name="Chapman J.A."/>
            <person name="Shapiro H."/>
            <person name="Aerts A."/>
            <person name="Otillar R.P."/>
            <person name="Terry A.Y."/>
            <person name="Boore J.L."/>
            <person name="Grigoriev I.V."/>
            <person name="Lindberg D.R."/>
            <person name="Seaver E.C."/>
            <person name="Weisblat D.A."/>
            <person name="Putnam N.H."/>
            <person name="Rokhsar D.S."/>
        </authorList>
    </citation>
    <scope>NUCLEOTIDE SEQUENCE [LARGE SCALE GENOMIC DNA]</scope>
</reference>
<dbReference type="CTD" id="20247563"/>
<dbReference type="AlphaFoldDB" id="V4B589"/>
<feature type="transmembrane region" description="Helical" evidence="8">
    <location>
        <begin position="12"/>
        <end position="30"/>
    </location>
</feature>
<dbReference type="RefSeq" id="XP_009044233.1">
    <property type="nucleotide sequence ID" value="XM_009045985.1"/>
</dbReference>
<dbReference type="PANTHER" id="PTHR20961">
    <property type="entry name" value="GLYCOSYLTRANSFERASE"/>
    <property type="match status" value="1"/>
</dbReference>
<evidence type="ECO:0000256" key="7">
    <source>
        <dbReference type="ARBA" id="ARBA00023180"/>
    </source>
</evidence>
<keyword evidence="5 8" id="KW-1133">Transmembrane helix</keyword>
<feature type="domain" description="Glycosyltransferase 61 catalytic" evidence="9">
    <location>
        <begin position="123"/>
        <end position="317"/>
    </location>
</feature>
<evidence type="ECO:0000256" key="8">
    <source>
        <dbReference type="SAM" id="Phobius"/>
    </source>
</evidence>
<keyword evidence="6 8" id="KW-0472">Membrane</keyword>
<comment type="subcellular location">
    <subcellularLocation>
        <location evidence="1">Membrane</location>
        <topology evidence="1">Single-pass membrane protein</topology>
    </subcellularLocation>
</comment>
<protein>
    <recommendedName>
        <fullName evidence="9">Glycosyltransferase 61 catalytic domain-containing protein</fullName>
    </recommendedName>
</protein>
<organism evidence="10 11">
    <name type="scientific">Lottia gigantea</name>
    <name type="common">Giant owl limpet</name>
    <dbReference type="NCBI Taxonomy" id="225164"/>
    <lineage>
        <taxon>Eukaryota</taxon>
        <taxon>Metazoa</taxon>
        <taxon>Spiralia</taxon>
        <taxon>Lophotrochozoa</taxon>
        <taxon>Mollusca</taxon>
        <taxon>Gastropoda</taxon>
        <taxon>Patellogastropoda</taxon>
        <taxon>Lottioidea</taxon>
        <taxon>Lottiidae</taxon>
        <taxon>Lottia</taxon>
    </lineage>
</organism>
<dbReference type="OrthoDB" id="529273at2759"/>
<evidence type="ECO:0000256" key="4">
    <source>
        <dbReference type="ARBA" id="ARBA00022692"/>
    </source>
</evidence>
<evidence type="ECO:0000256" key="1">
    <source>
        <dbReference type="ARBA" id="ARBA00004167"/>
    </source>
</evidence>
<keyword evidence="2" id="KW-0328">Glycosyltransferase</keyword>
<dbReference type="HOGENOM" id="CLU_678498_0_0_1"/>
<dbReference type="InterPro" id="IPR007657">
    <property type="entry name" value="Glycosyltransferase_61"/>
</dbReference>
<keyword evidence="11" id="KW-1185">Reference proteome</keyword>
<dbReference type="STRING" id="225164.V4B589"/>
<gene>
    <name evidence="10" type="ORF">LOTGIDRAFT_228161</name>
</gene>
<accession>V4B589</accession>
<evidence type="ECO:0000256" key="3">
    <source>
        <dbReference type="ARBA" id="ARBA00022679"/>
    </source>
</evidence>
<dbReference type="KEGG" id="lgi:LOTGIDRAFT_228161"/>